<dbReference type="Pfam" id="PF06046">
    <property type="entry name" value="Sec6"/>
    <property type="match status" value="1"/>
</dbReference>
<dbReference type="RefSeq" id="XP_013798207.1">
    <property type="nucleotide sequence ID" value="XM_013942753.2"/>
</dbReference>
<dbReference type="GO" id="GO:0006887">
    <property type="term" value="P:exocytosis"/>
    <property type="evidence" value="ECO:0007669"/>
    <property type="project" value="UniProtKB-KW"/>
</dbReference>
<dbReference type="FunFam" id="1.10.357.70:FF:000001">
    <property type="entry name" value="Exocyst complex component 3"/>
    <property type="match status" value="1"/>
</dbReference>
<dbReference type="Gene3D" id="1.10.357.70">
    <property type="entry name" value="Exocyst complex component Sec6, C-terminal domain"/>
    <property type="match status" value="1"/>
</dbReference>
<dbReference type="GO" id="GO:0000149">
    <property type="term" value="F:SNARE binding"/>
    <property type="evidence" value="ECO:0007669"/>
    <property type="project" value="TreeGrafter"/>
</dbReference>
<evidence type="ECO:0000256" key="2">
    <source>
        <dbReference type="ARBA" id="ARBA00022483"/>
    </source>
</evidence>
<keyword evidence="4" id="KW-1185">Reference proteome</keyword>
<dbReference type="CTD" id="283849"/>
<dbReference type="GeneID" id="106484538"/>
<evidence type="ECO:0000313" key="5">
    <source>
        <dbReference type="RefSeq" id="XP_013798207.1"/>
    </source>
</evidence>
<comment type="similarity">
    <text evidence="1">Belongs to the SEC6 family.</text>
</comment>
<reference evidence="5" key="1">
    <citation type="submission" date="2025-08" db="UniProtKB">
        <authorList>
            <consortium name="RefSeq"/>
        </authorList>
    </citation>
    <scope>IDENTIFICATION</scope>
    <source>
        <tissue evidence="5">Blood</tissue>
    </source>
</reference>
<dbReference type="AlphaFoldDB" id="A0A8B7IH16"/>
<dbReference type="Proteomes" id="UP001652627">
    <property type="component" value="Chromosome 10"/>
</dbReference>
<evidence type="ECO:0000256" key="3">
    <source>
        <dbReference type="SAM" id="MobiDB-lite"/>
    </source>
</evidence>
<dbReference type="GO" id="GO:0000145">
    <property type="term" value="C:exocyst"/>
    <property type="evidence" value="ECO:0007669"/>
    <property type="project" value="InterPro"/>
</dbReference>
<evidence type="ECO:0000313" key="4">
    <source>
        <dbReference type="Proteomes" id="UP001652627"/>
    </source>
</evidence>
<organism evidence="4 5">
    <name type="scientific">Apteryx mantelli</name>
    <name type="common">North Island brown kiwi</name>
    <dbReference type="NCBI Taxonomy" id="2696672"/>
    <lineage>
        <taxon>Eukaryota</taxon>
        <taxon>Metazoa</taxon>
        <taxon>Chordata</taxon>
        <taxon>Craniata</taxon>
        <taxon>Vertebrata</taxon>
        <taxon>Euteleostomi</taxon>
        <taxon>Archelosauria</taxon>
        <taxon>Archosauria</taxon>
        <taxon>Dinosauria</taxon>
        <taxon>Saurischia</taxon>
        <taxon>Theropoda</taxon>
        <taxon>Coelurosauria</taxon>
        <taxon>Aves</taxon>
        <taxon>Palaeognathae</taxon>
        <taxon>Apterygiformes</taxon>
        <taxon>Apterygidae</taxon>
        <taxon>Apteryx</taxon>
    </lineage>
</organism>
<dbReference type="GO" id="GO:0051601">
    <property type="term" value="P:exocyst localization"/>
    <property type="evidence" value="ECO:0007669"/>
    <property type="project" value="TreeGrafter"/>
</dbReference>
<keyword evidence="2" id="KW-0268">Exocytosis</keyword>
<gene>
    <name evidence="5" type="primary">EXOC3L1</name>
</gene>
<feature type="region of interest" description="Disordered" evidence="3">
    <location>
        <begin position="1"/>
        <end position="23"/>
    </location>
</feature>
<dbReference type="InterPro" id="IPR042532">
    <property type="entry name" value="EXOC3/Sec6_C"/>
</dbReference>
<evidence type="ECO:0000256" key="1">
    <source>
        <dbReference type="ARBA" id="ARBA00009447"/>
    </source>
</evidence>
<dbReference type="PANTHER" id="PTHR21292:SF12">
    <property type="entry name" value="EXOCYST COMPLEX COMPONENT 3-LIKE PROTEIN"/>
    <property type="match status" value="1"/>
</dbReference>
<dbReference type="PANTHER" id="PTHR21292">
    <property type="entry name" value="EXOCYST COMPLEX COMPONENT SEC6-RELATED"/>
    <property type="match status" value="1"/>
</dbReference>
<name>A0A8B7IH16_9AVES</name>
<proteinExistence type="inferred from homology"/>
<dbReference type="InterPro" id="IPR010326">
    <property type="entry name" value="EXOC3/Sec6"/>
</dbReference>
<protein>
    <submittedName>
        <fullName evidence="5">Exocyst complex component 3-like protein isoform X3</fullName>
    </submittedName>
</protein>
<accession>A0A8B7IH16</accession>
<sequence length="740" mass="84255">MGMSAEDEHTVNPKDEEWPEAEKAEKLARGAALKWASGVFYRPEKLEALGQYRSRETQRNSSIQSRLKSTVQSYLEGVSAGLEQLRSAAEEVQNVCQDLGAARWALLDSADHFQVLQQMRALMAEHVQLASVVKVLPQLFSVHEVFSHTLQLLHEQHLLEAHAELMMLEHLRDDILFQLHLRGLSSAQATVLSYFSGLQELNESLAKQLWGIVGRSLQLVQEDPVLFVSAVRIIEREEKIDDALLLDATFLPPGRPKGWRQKFYHILQETITGSHFHTACTDTTGPGLSRHLAALQRDVVAELHVVKDLMVQCVPAHYNILSICTAMYHQALTSHLQDILQEDLDKQALFLLLEWVLHVYHSPEMMSHPGLLPEVDVSALGPLISPDLVDHTERKYVVKVKASVLEWMQRTLEVEFKEWFREEEPETDYQGFFQSALPVIVMQMLNENIRVASLITGSLQQKVYSMAMEELEAFLGRLREALVQCGKEHQKDRTIPKYYVPYLLAVLNNNLALSEVPVSLRAALDRMQRKACQLLLEELLLDLQPLCMQLPSRKWLSGSQLVSSMCEVIDKYAKDFSRVRKPIFMLLLMESERLVTSQYLRALMQKKMVCKSEEERSQLCDRLLQDATQLRELFCGLGLDRSQQSLEAVFALRELICLKDPALLSLEVLGFITKYPDVSDEHVSTLLDLRGDVSKEVRHMVLEMMAQHPQALPESYQPIFSMILVPAPELPLCLRKGKCA</sequence>